<reference evidence="1" key="2">
    <citation type="journal article" date="2015" name="Data Brief">
        <title>Shoot transcriptome of the giant reed, Arundo donax.</title>
        <authorList>
            <person name="Barrero R.A."/>
            <person name="Guerrero F.D."/>
            <person name="Moolhuijzen P."/>
            <person name="Goolsby J.A."/>
            <person name="Tidwell J."/>
            <person name="Bellgard S.E."/>
            <person name="Bellgard M.I."/>
        </authorList>
    </citation>
    <scope>NUCLEOTIDE SEQUENCE</scope>
    <source>
        <tissue evidence="1">Shoot tissue taken approximately 20 cm above the soil surface</tissue>
    </source>
</reference>
<dbReference type="EMBL" id="GBRH01269360">
    <property type="protein sequence ID" value="JAD28535.1"/>
    <property type="molecule type" value="Transcribed_RNA"/>
</dbReference>
<organism evidence="1">
    <name type="scientific">Arundo donax</name>
    <name type="common">Giant reed</name>
    <name type="synonym">Donax arundinaceus</name>
    <dbReference type="NCBI Taxonomy" id="35708"/>
    <lineage>
        <taxon>Eukaryota</taxon>
        <taxon>Viridiplantae</taxon>
        <taxon>Streptophyta</taxon>
        <taxon>Embryophyta</taxon>
        <taxon>Tracheophyta</taxon>
        <taxon>Spermatophyta</taxon>
        <taxon>Magnoliopsida</taxon>
        <taxon>Liliopsida</taxon>
        <taxon>Poales</taxon>
        <taxon>Poaceae</taxon>
        <taxon>PACMAD clade</taxon>
        <taxon>Arundinoideae</taxon>
        <taxon>Arundineae</taxon>
        <taxon>Arundo</taxon>
    </lineage>
</organism>
<reference evidence="1" key="1">
    <citation type="submission" date="2014-09" db="EMBL/GenBank/DDBJ databases">
        <authorList>
            <person name="Magalhaes I.L.F."/>
            <person name="Oliveira U."/>
            <person name="Santos F.R."/>
            <person name="Vidigal T.H.D.A."/>
            <person name="Brescovit A.D."/>
            <person name="Santos A.J."/>
        </authorList>
    </citation>
    <scope>NUCLEOTIDE SEQUENCE</scope>
    <source>
        <tissue evidence="1">Shoot tissue taken approximately 20 cm above the soil surface</tissue>
    </source>
</reference>
<protein>
    <submittedName>
        <fullName evidence="1">Uncharacterized protein</fullName>
    </submittedName>
</protein>
<proteinExistence type="predicted"/>
<sequence>MFCMQSCSTNLMME</sequence>
<evidence type="ECO:0000313" key="1">
    <source>
        <dbReference type="EMBL" id="JAD28535.1"/>
    </source>
</evidence>
<accession>A0A0A8YVJ6</accession>
<name>A0A0A8YVJ6_ARUDO</name>